<sequence>MYRDPISEAKYIQSMSEVESNKIALFVYNLEHGGAEKVSTLLCNELFSRNFEVELWVINYRETSLSKELNKQVPIVNLNKKHTRNAFFPLLKTIWKRKPESILVFHTELAILVFLVKKIFFIKRKVIVRNINTLSHFFQNSGNVLRNFITSKLTELALKDCHKIVAQSKGMCEDLVKSFNIDSNKIETIFNPALTIGSITKDNHEQKKLENEFLYVGRLNAQKGLTYLLRAFAIALRTNSNLHLTIVGEGEEEPQLKTLVKELGLTLQVSFEGFQTSTISYYLRAKATVLTSLFEGFPNVLVESISLGTPVIAFDCPSGPKDIIVQEVNGILVEHKNIIEFAKALLRVANNDVMFKKSNIIDSASKFSVESTVTKYVKLLTA</sequence>
<dbReference type="Proteomes" id="UP000181981">
    <property type="component" value="Unassembled WGS sequence"/>
</dbReference>
<dbReference type="Gene3D" id="3.40.50.2000">
    <property type="entry name" value="Glycogen Phosphorylase B"/>
    <property type="match status" value="2"/>
</dbReference>
<gene>
    <name evidence="3" type="ORF">SAMN05444285_12632</name>
</gene>
<dbReference type="InterPro" id="IPR028098">
    <property type="entry name" value="Glyco_trans_4-like_N"/>
</dbReference>
<evidence type="ECO:0000313" key="3">
    <source>
        <dbReference type="EMBL" id="SET86570.1"/>
    </source>
</evidence>
<dbReference type="EMBL" id="FOHT01000026">
    <property type="protein sequence ID" value="SET86570.1"/>
    <property type="molecule type" value="Genomic_DNA"/>
</dbReference>
<feature type="domain" description="Glycosyltransferase subfamily 4-like N-terminal" evidence="2">
    <location>
        <begin position="33"/>
        <end position="192"/>
    </location>
</feature>
<dbReference type="PANTHER" id="PTHR12526">
    <property type="entry name" value="GLYCOSYLTRANSFERASE"/>
    <property type="match status" value="1"/>
</dbReference>
<dbReference type="GO" id="GO:0016757">
    <property type="term" value="F:glycosyltransferase activity"/>
    <property type="evidence" value="ECO:0007669"/>
    <property type="project" value="InterPro"/>
</dbReference>
<evidence type="ECO:0000313" key="4">
    <source>
        <dbReference type="Proteomes" id="UP000181981"/>
    </source>
</evidence>
<accession>A0A1I0HRD2</accession>
<dbReference type="InterPro" id="IPR001296">
    <property type="entry name" value="Glyco_trans_1"/>
</dbReference>
<keyword evidence="3" id="KW-0808">Transferase</keyword>
<protein>
    <submittedName>
        <fullName evidence="3">Glycosyltransferase involved in cell wall bisynthesis</fullName>
    </submittedName>
</protein>
<dbReference type="SUPFAM" id="SSF53756">
    <property type="entry name" value="UDP-Glycosyltransferase/glycogen phosphorylase"/>
    <property type="match status" value="1"/>
</dbReference>
<proteinExistence type="predicted"/>
<reference evidence="3 4" key="1">
    <citation type="submission" date="2016-10" db="EMBL/GenBank/DDBJ databases">
        <authorList>
            <person name="de Groot N.N."/>
        </authorList>
    </citation>
    <scope>NUCLEOTIDE SEQUENCE [LARGE SCALE GENOMIC DNA]</scope>
    <source>
        <strain evidence="3 4">DSM 25947</strain>
    </source>
</reference>
<evidence type="ECO:0000259" key="1">
    <source>
        <dbReference type="Pfam" id="PF00534"/>
    </source>
</evidence>
<evidence type="ECO:0000259" key="2">
    <source>
        <dbReference type="Pfam" id="PF13439"/>
    </source>
</evidence>
<dbReference type="AlphaFoldDB" id="A0A1I0HRD2"/>
<organism evidence="3 4">
    <name type="scientific">Draconibacterium orientale</name>
    <dbReference type="NCBI Taxonomy" id="1168034"/>
    <lineage>
        <taxon>Bacteria</taxon>
        <taxon>Pseudomonadati</taxon>
        <taxon>Bacteroidota</taxon>
        <taxon>Bacteroidia</taxon>
        <taxon>Marinilabiliales</taxon>
        <taxon>Prolixibacteraceae</taxon>
        <taxon>Draconibacterium</taxon>
    </lineage>
</organism>
<name>A0A1I0HRD2_9BACT</name>
<dbReference type="Pfam" id="PF13439">
    <property type="entry name" value="Glyco_transf_4"/>
    <property type="match status" value="1"/>
</dbReference>
<dbReference type="PANTHER" id="PTHR12526:SF630">
    <property type="entry name" value="GLYCOSYLTRANSFERASE"/>
    <property type="match status" value="1"/>
</dbReference>
<dbReference type="Pfam" id="PF00534">
    <property type="entry name" value="Glycos_transf_1"/>
    <property type="match status" value="1"/>
</dbReference>
<feature type="domain" description="Glycosyl transferase family 1" evidence="1">
    <location>
        <begin position="203"/>
        <end position="357"/>
    </location>
</feature>